<proteinExistence type="predicted"/>
<dbReference type="Pfam" id="PF18998">
    <property type="entry name" value="Flg_new_2"/>
    <property type="match status" value="1"/>
</dbReference>
<dbReference type="AlphaFoldDB" id="A0A6P1Y0M0"/>
<name>A0A6P1Y0M0_9SPIR</name>
<feature type="domain" description="Bacterial repeat" evidence="2">
    <location>
        <begin position="42"/>
        <end position="121"/>
    </location>
</feature>
<dbReference type="Proteomes" id="UP000464374">
    <property type="component" value="Chromosome"/>
</dbReference>
<dbReference type="EMBL" id="CP048020">
    <property type="protein sequence ID" value="QHX43297.1"/>
    <property type="molecule type" value="Genomic_DNA"/>
</dbReference>
<dbReference type="Pfam" id="PF03781">
    <property type="entry name" value="FGE-sulfatase"/>
    <property type="match status" value="1"/>
</dbReference>
<dbReference type="KEGG" id="trz:GWP43_07370"/>
<dbReference type="InterPro" id="IPR042095">
    <property type="entry name" value="SUMF_sf"/>
</dbReference>
<dbReference type="SUPFAM" id="SSF56436">
    <property type="entry name" value="C-type lectin-like"/>
    <property type="match status" value="1"/>
</dbReference>
<protein>
    <submittedName>
        <fullName evidence="3">Formylglycine-generating enzyme family protein</fullName>
    </submittedName>
</protein>
<feature type="domain" description="Sulfatase-modifying factor enzyme-like" evidence="1">
    <location>
        <begin position="175"/>
        <end position="434"/>
    </location>
</feature>
<evidence type="ECO:0000259" key="1">
    <source>
        <dbReference type="Pfam" id="PF03781"/>
    </source>
</evidence>
<accession>A0A6P1Y0M0</accession>
<dbReference type="RefSeq" id="WP_162663625.1">
    <property type="nucleotide sequence ID" value="NZ_CP048020.1"/>
</dbReference>
<evidence type="ECO:0000313" key="3">
    <source>
        <dbReference type="EMBL" id="QHX43297.1"/>
    </source>
</evidence>
<organism evidence="3 4">
    <name type="scientific">Treponema vincentii</name>
    <dbReference type="NCBI Taxonomy" id="69710"/>
    <lineage>
        <taxon>Bacteria</taxon>
        <taxon>Pseudomonadati</taxon>
        <taxon>Spirochaetota</taxon>
        <taxon>Spirochaetia</taxon>
        <taxon>Spirochaetales</taxon>
        <taxon>Treponemataceae</taxon>
        <taxon>Treponema</taxon>
    </lineage>
</organism>
<dbReference type="InterPro" id="IPR051043">
    <property type="entry name" value="Sulfatase_Mod_Factor_Kinase"/>
</dbReference>
<gene>
    <name evidence="3" type="ORF">GWP43_07370</name>
</gene>
<dbReference type="Gene3D" id="3.90.1580.10">
    <property type="entry name" value="paralog of FGE (formylglycine-generating enzyme)"/>
    <property type="match status" value="1"/>
</dbReference>
<dbReference type="PROSITE" id="PS51257">
    <property type="entry name" value="PROKAR_LIPOPROTEIN"/>
    <property type="match status" value="1"/>
</dbReference>
<reference evidence="3 4" key="1">
    <citation type="submission" date="2020-01" db="EMBL/GenBank/DDBJ databases">
        <title>Complete genome sequence of a human oral phylogroup 1 Treponema sp. strain ATCC 700766, originally isolated from periodontitis dental plaque.</title>
        <authorList>
            <person name="Chan Y."/>
            <person name="Huo Y.-B."/>
            <person name="Yu X.-L."/>
            <person name="Zeng H."/>
            <person name="Leung W.-K."/>
            <person name="Watt R.M."/>
        </authorList>
    </citation>
    <scope>NUCLEOTIDE SEQUENCE [LARGE SCALE GENOMIC DNA]</scope>
    <source>
        <strain evidence="3 4">OMZ 804</strain>
    </source>
</reference>
<sequence>MDKKGRTNRLLSRLAVGLMLAAMALFTGCPNKITVKPVTFEVTFSAGEHGTLKAKADGIAETETSPITIEQGKTVTFRATPDSGYRVKGWTCDGEAVNGTNAFYSFTVTKGVEVKVSFESNSVPPTPPSGDVGSFEDTGDNFIKISPPAAGITGKDPTYTLPGTGDDWKGVFRAGRKVTLSPYKLGKTEVPYKLWKEVYDWATQPANGYKFANAGVKGKDGSGSEEEPVTSVSWRDCIVWCNAYTQKIKGEGECVYRKKDDHTVVLKDATDGDACDNASADMRKKGYRLPTEAEWEYAARWQGSDNTNAEQYGEVWLTKLNSASGAKADWNNADATKAVAWYGDNSNSKTHPVGEKRSNALGLHDMSGNVWEWCFDWYGNIEAGDGTDPQGGASGVRRVIRGGSWNSIAGGCVVGYRNLGIPDFYYVYLGFRVAMSKN</sequence>
<dbReference type="GO" id="GO:0120147">
    <property type="term" value="F:formylglycine-generating oxidase activity"/>
    <property type="evidence" value="ECO:0007669"/>
    <property type="project" value="TreeGrafter"/>
</dbReference>
<evidence type="ECO:0000313" key="4">
    <source>
        <dbReference type="Proteomes" id="UP000464374"/>
    </source>
</evidence>
<dbReference type="InterPro" id="IPR044060">
    <property type="entry name" value="Bacterial_rp_domain"/>
</dbReference>
<dbReference type="PANTHER" id="PTHR23150:SF19">
    <property type="entry name" value="FORMYLGLYCINE-GENERATING ENZYME"/>
    <property type="match status" value="1"/>
</dbReference>
<dbReference type="PANTHER" id="PTHR23150">
    <property type="entry name" value="SULFATASE MODIFYING FACTOR 1, 2"/>
    <property type="match status" value="1"/>
</dbReference>
<dbReference type="InterPro" id="IPR016187">
    <property type="entry name" value="CTDL_fold"/>
</dbReference>
<evidence type="ECO:0000259" key="2">
    <source>
        <dbReference type="Pfam" id="PF18998"/>
    </source>
</evidence>
<dbReference type="InterPro" id="IPR005532">
    <property type="entry name" value="SUMF_dom"/>
</dbReference>